<evidence type="ECO:0000313" key="2">
    <source>
        <dbReference type="Proteomes" id="UP000320791"/>
    </source>
</evidence>
<dbReference type="EMBL" id="VOHM01000018">
    <property type="protein sequence ID" value="TWT24218.1"/>
    <property type="molecule type" value="Genomic_DNA"/>
</dbReference>
<dbReference type="Pfam" id="PF08310">
    <property type="entry name" value="LGFP"/>
    <property type="match status" value="2"/>
</dbReference>
<dbReference type="RefSeq" id="WP_146324734.1">
    <property type="nucleotide sequence ID" value="NZ_BAABLR010000005.1"/>
</dbReference>
<reference evidence="1 2" key="1">
    <citation type="submission" date="2019-08" db="EMBL/GenBank/DDBJ databases">
        <authorList>
            <person name="Lei W."/>
        </authorList>
    </citation>
    <scope>NUCLEOTIDE SEQUENCE [LARGE SCALE GENOMIC DNA]</scope>
    <source>
        <strain evidence="1 2">CCUG 58627</strain>
    </source>
</reference>
<dbReference type="InterPro" id="IPR013207">
    <property type="entry name" value="LGFP"/>
</dbReference>
<sequence>MNHSKALPLAFIVAILGVGSLVTVNALLAAPSADHGPEYSYKEVLAAPTSQPTPLDTSLPSEEELQQVVAGMAKQQATQAQHEPLSAHPEGIEKEYKRLGGENSKLGRPLTGIVEAGHGGAKQVYERGMMYWSASTGAHAMYNEFFIKYLLLGGESGLLGLPTTNVEKVGNGARQGFQQATWLYSAQDSGIHYIGGRIHEHWTQRGGAESKYGFPRSDIINVASETSGEFDRAVLFKDDLAILSNSQTGLVSEASLAAAG</sequence>
<comment type="caution">
    <text evidence="1">The sequence shown here is derived from an EMBL/GenBank/DDBJ whole genome shotgun (WGS) entry which is preliminary data.</text>
</comment>
<name>A0A5C5UE74_9CORY</name>
<dbReference type="AlphaFoldDB" id="A0A5C5UE74"/>
<dbReference type="OrthoDB" id="514320at2"/>
<proteinExistence type="predicted"/>
<gene>
    <name evidence="1" type="ORF">FRX94_08645</name>
</gene>
<evidence type="ECO:0000313" key="1">
    <source>
        <dbReference type="EMBL" id="TWT24218.1"/>
    </source>
</evidence>
<accession>A0A5C5UE74</accession>
<dbReference type="Proteomes" id="UP000320791">
    <property type="component" value="Unassembled WGS sequence"/>
</dbReference>
<organism evidence="1 2">
    <name type="scientific">Corynebacterium canis</name>
    <dbReference type="NCBI Taxonomy" id="679663"/>
    <lineage>
        <taxon>Bacteria</taxon>
        <taxon>Bacillati</taxon>
        <taxon>Actinomycetota</taxon>
        <taxon>Actinomycetes</taxon>
        <taxon>Mycobacteriales</taxon>
        <taxon>Corynebacteriaceae</taxon>
        <taxon>Corynebacterium</taxon>
    </lineage>
</organism>
<protein>
    <submittedName>
        <fullName evidence="1">Uncharacterized protein</fullName>
    </submittedName>
</protein>
<keyword evidence="2" id="KW-1185">Reference proteome</keyword>